<evidence type="ECO:0000256" key="4">
    <source>
        <dbReference type="ARBA" id="ARBA00022917"/>
    </source>
</evidence>
<name>A0ABV2AKI1_9EUKA</name>
<comment type="caution">
    <text evidence="7">The sequence shown here is derived from an EMBL/GenBank/DDBJ whole genome shotgun (WGS) entry which is preliminary data.</text>
</comment>
<dbReference type="CDD" id="cd01887">
    <property type="entry name" value="IF2_eIF5B"/>
    <property type="match status" value="1"/>
</dbReference>
<keyword evidence="5" id="KW-0342">GTP-binding</keyword>
<dbReference type="InterPro" id="IPR015760">
    <property type="entry name" value="TIF_IF2"/>
</dbReference>
<dbReference type="InterPro" id="IPR023115">
    <property type="entry name" value="TIF_IF2_dom3"/>
</dbReference>
<sequence>MLQTFKSNKCTRLRLIFQTKTRFFAEENLNESNSFKKLFGTTLKEVDIEQMASDSFPQIKDYLKPLRKMSKNSAKKLFDKSDYFPYKQNTKSVKFREDKINLSKFSKITNVPITKIVTLLDDKFGPEMDIGDGSHLDSETLNKIKKVVLNKPEITELSQKLHIEAIFALDKHKSQNPKVRKSQLFAKMAKKKTRPPLLCILGHVDHGKTTLLDKLRSSSAAAEEPGGITQSVGAFPVKLGSGEEMIILDTPGHEAFKSMRELGVTAVDGAILVIAADDGPMPTTVESLRLLRESKVPFVVALNKVDLPNIDFVKIKRKMADLELFSEEDGGDCTIVKISALKKQNLDELMSLAYLNAMINEPKANYSGPAKAVIIEVKTSLMMGVELNIVVLDGELSVGDFFVVGMIFGRVKKLKNSLGECINSATPGTPVTLWGIKQIPSVGQKLQVFKDSDFAKEDILRKKKILELYNYQKSEENLKEREKAKKILRAEKIQKAKEVEIKDKKIVEILKKKKNKILSKNEKKLFNEYMKQKREDFENEKRNRKEEQEINFIIKTGSRGAAETMQNLFNSLIVPDNEIKINTVKISVGTVQKADVNLAVETKAKLLTFGTEKPREEVYDLTKMKNIEINHFDVFYSISDFIR</sequence>
<accession>A0ABV2AKI1</accession>
<proteinExistence type="inferred from homology"/>
<dbReference type="Gene3D" id="2.40.30.10">
    <property type="entry name" value="Translation factors"/>
    <property type="match status" value="1"/>
</dbReference>
<dbReference type="Gene3D" id="3.40.50.10050">
    <property type="entry name" value="Translation initiation factor IF- 2, domain 3"/>
    <property type="match status" value="1"/>
</dbReference>
<evidence type="ECO:0000313" key="8">
    <source>
        <dbReference type="Proteomes" id="UP001439008"/>
    </source>
</evidence>
<dbReference type="Pfam" id="PF00009">
    <property type="entry name" value="GTP_EFTU"/>
    <property type="match status" value="1"/>
</dbReference>
<dbReference type="InterPro" id="IPR053905">
    <property type="entry name" value="EF-G-like_DII"/>
</dbReference>
<dbReference type="PANTHER" id="PTHR43381">
    <property type="entry name" value="TRANSLATION INITIATION FACTOR IF-2-RELATED"/>
    <property type="match status" value="1"/>
</dbReference>
<dbReference type="SUPFAM" id="SSF52540">
    <property type="entry name" value="P-loop containing nucleoside triphosphate hydrolases"/>
    <property type="match status" value="1"/>
</dbReference>
<dbReference type="Gene3D" id="3.40.50.300">
    <property type="entry name" value="P-loop containing nucleotide triphosphate hydrolases"/>
    <property type="match status" value="1"/>
</dbReference>
<feature type="non-terminal residue" evidence="7">
    <location>
        <position position="643"/>
    </location>
</feature>
<comment type="similarity">
    <text evidence="1">Belongs to the TRAFAC class translation factor GTPase superfamily. Classic translation factor GTPase family. IF-2 subfamily.</text>
</comment>
<evidence type="ECO:0000256" key="5">
    <source>
        <dbReference type="ARBA" id="ARBA00023134"/>
    </source>
</evidence>
<gene>
    <name evidence="7" type="ORF">MHBO_001549</name>
</gene>
<protein>
    <recommendedName>
        <fullName evidence="6">Tr-type G domain-containing protein</fullName>
    </recommendedName>
</protein>
<reference evidence="7 8" key="1">
    <citation type="journal article" date="2024" name="BMC Biol.">
        <title>Comparative genomics of Ascetosporea gives new insight into the evolutionary basis for animal parasitism in Rhizaria.</title>
        <authorList>
            <person name="Hiltunen Thoren M."/>
            <person name="Onut-Brannstrom I."/>
            <person name="Alfjorden A."/>
            <person name="Peckova H."/>
            <person name="Swords F."/>
            <person name="Hooper C."/>
            <person name="Holzer A.S."/>
            <person name="Bass D."/>
            <person name="Burki F."/>
        </authorList>
    </citation>
    <scope>NUCLEOTIDE SEQUENCE [LARGE SCALE GENOMIC DNA]</scope>
    <source>
        <strain evidence="7">20-A016</strain>
    </source>
</reference>
<dbReference type="EMBL" id="JBDODL010000397">
    <property type="protein sequence ID" value="MES1919777.1"/>
    <property type="molecule type" value="Genomic_DNA"/>
</dbReference>
<keyword evidence="3" id="KW-0547">Nucleotide-binding</keyword>
<dbReference type="PROSITE" id="PS51722">
    <property type="entry name" value="G_TR_2"/>
    <property type="match status" value="1"/>
</dbReference>
<dbReference type="NCBIfam" id="TIGR00231">
    <property type="entry name" value="small_GTP"/>
    <property type="match status" value="1"/>
</dbReference>
<keyword evidence="8" id="KW-1185">Reference proteome</keyword>
<dbReference type="Pfam" id="PF11987">
    <property type="entry name" value="IF-2"/>
    <property type="match status" value="1"/>
</dbReference>
<organism evidence="7 8">
    <name type="scientific">Bonamia ostreae</name>
    <dbReference type="NCBI Taxonomy" id="126728"/>
    <lineage>
        <taxon>Eukaryota</taxon>
        <taxon>Sar</taxon>
        <taxon>Rhizaria</taxon>
        <taxon>Endomyxa</taxon>
        <taxon>Ascetosporea</taxon>
        <taxon>Haplosporida</taxon>
        <taxon>Bonamia</taxon>
    </lineage>
</organism>
<feature type="domain" description="Tr-type G" evidence="6">
    <location>
        <begin position="193"/>
        <end position="363"/>
    </location>
</feature>
<keyword evidence="4" id="KW-0648">Protein biosynthesis</keyword>
<dbReference type="InterPro" id="IPR027417">
    <property type="entry name" value="P-loop_NTPase"/>
</dbReference>
<evidence type="ECO:0000259" key="6">
    <source>
        <dbReference type="PROSITE" id="PS51722"/>
    </source>
</evidence>
<dbReference type="Pfam" id="PF22042">
    <property type="entry name" value="EF-G_D2"/>
    <property type="match status" value="1"/>
</dbReference>
<dbReference type="SUPFAM" id="SSF52156">
    <property type="entry name" value="Initiation factor IF2/eIF5b, domain 3"/>
    <property type="match status" value="1"/>
</dbReference>
<evidence type="ECO:0000313" key="7">
    <source>
        <dbReference type="EMBL" id="MES1919777.1"/>
    </source>
</evidence>
<keyword evidence="2" id="KW-0396">Initiation factor</keyword>
<evidence type="ECO:0000256" key="1">
    <source>
        <dbReference type="ARBA" id="ARBA00007733"/>
    </source>
</evidence>
<dbReference type="Proteomes" id="UP001439008">
    <property type="component" value="Unassembled WGS sequence"/>
</dbReference>
<evidence type="ECO:0000256" key="2">
    <source>
        <dbReference type="ARBA" id="ARBA00022540"/>
    </source>
</evidence>
<dbReference type="InterPro" id="IPR000795">
    <property type="entry name" value="T_Tr_GTP-bd_dom"/>
</dbReference>
<dbReference type="InterPro" id="IPR036925">
    <property type="entry name" value="TIF_IF2_dom3_sf"/>
</dbReference>
<dbReference type="PANTHER" id="PTHR43381:SF4">
    <property type="entry name" value="EUKARYOTIC TRANSLATION INITIATION FACTOR 5B"/>
    <property type="match status" value="1"/>
</dbReference>
<evidence type="ECO:0000256" key="3">
    <source>
        <dbReference type="ARBA" id="ARBA00022741"/>
    </source>
</evidence>
<dbReference type="InterPro" id="IPR005225">
    <property type="entry name" value="Small_GTP-bd"/>
</dbReference>